<sequence length="864" mass="98026">MPRLAHREQLSSQWTFKQTDDPDEAWLPVARVPTVSHIDLIDNGRIADPFVDMNELDVEWVGEKSWTYRTFFSSPELLAGESVYLLFGGLDTFATVKLNDKVILTSDNMFLAHRVEVTSLLAPENNTLVIDFDSALLRGREIEKQHEEHRYLAHNGESGRLGVRKAQYHWGWDWGPVLMTAGPWRPVSLEVSSASIQDVLTKYDVQEDLSSVSGTVNVEFDGSIDEVRVSISHQGAAVVATSIIPTDSTASLAFEIPASAAPKLWYPRGCGDQAIYDVEVEIIKDQVTVDRSLKKTGFRQAELVQNDDKHGESFYFRVNNVDVFAGGSCWIPADNFLPRITPERYRNWVKLMAEGNQVMVRVWGGGVYEDDSFYDACDEFGVLVWQDFLFACGSYPAWESLRESVDKEARQNLKRLRHHPSIIVYCGNNEDYQTQEYYKLDYVWENKDPESWLKGTFPARYYYEHLLPRAVAEENPGVIYWPSSPFSSKGREANDKKAGDIHQWNLRSFDVSITSSPSMEVWHGYQEKYQCFDKNGGRFVSEFGLEAFPHLSTLQSVITNPAERHPSSRTMDFHNKAHGHERRIATYIVENFRPATDLKGHIYLSQLMQSEALHFAYRGWRRQWGDERLCGGALVWQTNDCWPTTSWAIVDYYLKKKPGFYAIAQQMRPVNVCVQREHHDWSVGHARPAKRSPFDVWVASSLRDEVVGDVEIRFISIQSGKEIKDSIRKSGVVIVPNGTTEVHSGETDNEKEEPHVIAVRLFIDDKVVAREVDWPQPFKYLTFPDRGVTVQASEGSYIVSAQRPTKGLVFDEVDGITLSDNAIDVVPGDTQVISITGASSANAAPAYQYLGQEENLKQVGAHHL</sequence>
<name>A0A9N9VJW5_9HYPO</name>
<evidence type="ECO:0000256" key="1">
    <source>
        <dbReference type="ARBA" id="ARBA00000829"/>
    </source>
</evidence>
<dbReference type="AlphaFoldDB" id="A0A9N9VJW5"/>
<dbReference type="InterPro" id="IPR036156">
    <property type="entry name" value="Beta-gal/glucu_dom_sf"/>
</dbReference>
<accession>A0A9N9VJW5</accession>
<evidence type="ECO:0000256" key="10">
    <source>
        <dbReference type="ARBA" id="ARBA00041614"/>
    </source>
</evidence>
<evidence type="ECO:0000256" key="8">
    <source>
        <dbReference type="ARBA" id="ARBA00038429"/>
    </source>
</evidence>
<feature type="domain" description="Beta-mannosidase-like galactose-binding" evidence="13">
    <location>
        <begin position="14"/>
        <end position="185"/>
    </location>
</feature>
<dbReference type="Proteomes" id="UP000696573">
    <property type="component" value="Unassembled WGS sequence"/>
</dbReference>
<keyword evidence="15" id="KW-1185">Reference proteome</keyword>
<evidence type="ECO:0000259" key="13">
    <source>
        <dbReference type="Pfam" id="PF22666"/>
    </source>
</evidence>
<organism evidence="14 15">
    <name type="scientific">Clonostachys rhizophaga</name>
    <dbReference type="NCBI Taxonomy" id="160324"/>
    <lineage>
        <taxon>Eukaryota</taxon>
        <taxon>Fungi</taxon>
        <taxon>Dikarya</taxon>
        <taxon>Ascomycota</taxon>
        <taxon>Pezizomycotina</taxon>
        <taxon>Sordariomycetes</taxon>
        <taxon>Hypocreomycetidae</taxon>
        <taxon>Hypocreales</taxon>
        <taxon>Bionectriaceae</taxon>
        <taxon>Clonostachys</taxon>
    </lineage>
</organism>
<evidence type="ECO:0000259" key="11">
    <source>
        <dbReference type="Pfam" id="PF00703"/>
    </source>
</evidence>
<gene>
    <name evidence="14" type="ORF">CRHIZ90672A_00014987</name>
</gene>
<feature type="domain" description="Glycoside hydrolase family 2 immunoglobulin-like beta-sandwich" evidence="11">
    <location>
        <begin position="195"/>
        <end position="299"/>
    </location>
</feature>
<comment type="pathway">
    <text evidence="2">Glycan metabolism; N-glycan degradation.</text>
</comment>
<comment type="catalytic activity">
    <reaction evidence="1">
        <text>Hydrolysis of terminal, non-reducing beta-D-mannose residues in beta-D-mannosides.</text>
        <dbReference type="EC" id="3.2.1.25"/>
    </reaction>
</comment>
<evidence type="ECO:0000256" key="4">
    <source>
        <dbReference type="ARBA" id="ARBA00022801"/>
    </source>
</evidence>
<dbReference type="EMBL" id="CABFNQ020000696">
    <property type="protein sequence ID" value="CAH0024471.1"/>
    <property type="molecule type" value="Genomic_DNA"/>
</dbReference>
<comment type="caution">
    <text evidence="14">The sequence shown here is derived from an EMBL/GenBank/DDBJ whole genome shotgun (WGS) entry which is preliminary data.</text>
</comment>
<dbReference type="Pfam" id="PF17786">
    <property type="entry name" value="Mannosidase_ig"/>
    <property type="match status" value="1"/>
</dbReference>
<keyword evidence="7" id="KW-0624">Polysaccharide degradation</keyword>
<dbReference type="Gene3D" id="2.60.40.10">
    <property type="entry name" value="Immunoglobulins"/>
    <property type="match status" value="1"/>
</dbReference>
<dbReference type="OrthoDB" id="2866996at2759"/>
<evidence type="ECO:0000256" key="6">
    <source>
        <dbReference type="ARBA" id="ARBA00023295"/>
    </source>
</evidence>
<evidence type="ECO:0000256" key="3">
    <source>
        <dbReference type="ARBA" id="ARBA00012754"/>
    </source>
</evidence>
<dbReference type="FunFam" id="3.20.20.80:FF:000050">
    <property type="entry name" value="Beta-mannosidase B"/>
    <property type="match status" value="1"/>
</dbReference>
<reference evidence="14" key="1">
    <citation type="submission" date="2021-10" db="EMBL/GenBank/DDBJ databases">
        <authorList>
            <person name="Piombo E."/>
        </authorList>
    </citation>
    <scope>NUCLEOTIDE SEQUENCE</scope>
</reference>
<dbReference type="PANTHER" id="PTHR43730:SF1">
    <property type="entry name" value="BETA-MANNOSIDASE"/>
    <property type="match status" value="1"/>
</dbReference>
<dbReference type="InterPro" id="IPR006102">
    <property type="entry name" value="Ig-like_GH2"/>
</dbReference>
<dbReference type="GO" id="GO:0004567">
    <property type="term" value="F:beta-mannosidase activity"/>
    <property type="evidence" value="ECO:0007669"/>
    <property type="project" value="UniProtKB-EC"/>
</dbReference>
<dbReference type="Gene3D" id="3.20.20.80">
    <property type="entry name" value="Glycosidases"/>
    <property type="match status" value="1"/>
</dbReference>
<evidence type="ECO:0000259" key="12">
    <source>
        <dbReference type="Pfam" id="PF17786"/>
    </source>
</evidence>
<evidence type="ECO:0000256" key="5">
    <source>
        <dbReference type="ARBA" id="ARBA00023277"/>
    </source>
</evidence>
<evidence type="ECO:0000256" key="2">
    <source>
        <dbReference type="ARBA" id="ARBA00004740"/>
    </source>
</evidence>
<proteinExistence type="inferred from homology"/>
<evidence type="ECO:0000256" key="7">
    <source>
        <dbReference type="ARBA" id="ARBA00023326"/>
    </source>
</evidence>
<dbReference type="InterPro" id="IPR041447">
    <property type="entry name" value="Mannosidase_ig"/>
</dbReference>
<comment type="similarity">
    <text evidence="8">Belongs to the glycosyl hydrolase 2 family. Beta-mannosidase B subfamily.</text>
</comment>
<dbReference type="PANTHER" id="PTHR43730">
    <property type="entry name" value="BETA-MANNOSIDASE"/>
    <property type="match status" value="1"/>
</dbReference>
<dbReference type="SUPFAM" id="SSF51445">
    <property type="entry name" value="(Trans)glycosidases"/>
    <property type="match status" value="1"/>
</dbReference>
<dbReference type="Pfam" id="PF22666">
    <property type="entry name" value="Glyco_hydro_2_N2"/>
    <property type="match status" value="1"/>
</dbReference>
<evidence type="ECO:0000313" key="15">
    <source>
        <dbReference type="Proteomes" id="UP000696573"/>
    </source>
</evidence>
<dbReference type="FunFam" id="2.60.120.260:FF:000118">
    <property type="entry name" value="Beta-mannosidase B"/>
    <property type="match status" value="1"/>
</dbReference>
<dbReference type="SUPFAM" id="SSF49785">
    <property type="entry name" value="Galactose-binding domain-like"/>
    <property type="match status" value="1"/>
</dbReference>
<feature type="domain" description="Mannosidase Ig/CBM-like" evidence="12">
    <location>
        <begin position="694"/>
        <end position="780"/>
    </location>
</feature>
<dbReference type="Gene3D" id="2.60.120.260">
    <property type="entry name" value="Galactose-binding domain-like"/>
    <property type="match status" value="1"/>
</dbReference>
<dbReference type="InterPro" id="IPR017853">
    <property type="entry name" value="GH"/>
</dbReference>
<evidence type="ECO:0000256" key="9">
    <source>
        <dbReference type="ARBA" id="ARBA00041069"/>
    </source>
</evidence>
<dbReference type="InterPro" id="IPR054593">
    <property type="entry name" value="Beta-mannosidase-like_N2"/>
</dbReference>
<protein>
    <recommendedName>
        <fullName evidence="9">Beta-mannosidase B</fullName>
        <ecNumber evidence="3">3.2.1.25</ecNumber>
    </recommendedName>
    <alternativeName>
        <fullName evidence="10">Mannanase B</fullName>
    </alternativeName>
</protein>
<dbReference type="GO" id="GO:0000272">
    <property type="term" value="P:polysaccharide catabolic process"/>
    <property type="evidence" value="ECO:0007669"/>
    <property type="project" value="UniProtKB-KW"/>
</dbReference>
<dbReference type="InterPro" id="IPR013783">
    <property type="entry name" value="Ig-like_fold"/>
</dbReference>
<dbReference type="GO" id="GO:0006516">
    <property type="term" value="P:glycoprotein catabolic process"/>
    <property type="evidence" value="ECO:0007669"/>
    <property type="project" value="TreeGrafter"/>
</dbReference>
<evidence type="ECO:0000313" key="14">
    <source>
        <dbReference type="EMBL" id="CAH0024471.1"/>
    </source>
</evidence>
<dbReference type="EC" id="3.2.1.25" evidence="3"/>
<dbReference type="Pfam" id="PF00703">
    <property type="entry name" value="Glyco_hydro_2"/>
    <property type="match status" value="1"/>
</dbReference>
<keyword evidence="6" id="KW-0326">Glycosidase</keyword>
<dbReference type="InterPro" id="IPR050887">
    <property type="entry name" value="Beta-mannosidase_GH2"/>
</dbReference>
<keyword evidence="5" id="KW-0119">Carbohydrate metabolism</keyword>
<dbReference type="InterPro" id="IPR008979">
    <property type="entry name" value="Galactose-bd-like_sf"/>
</dbReference>
<dbReference type="SUPFAM" id="SSF49303">
    <property type="entry name" value="beta-Galactosidase/glucuronidase domain"/>
    <property type="match status" value="1"/>
</dbReference>
<keyword evidence="4" id="KW-0378">Hydrolase</keyword>